<proteinExistence type="predicted"/>
<accession>A0A150KAV4</accession>
<dbReference type="AlphaFoldDB" id="A0A150KAV4"/>
<dbReference type="EMBL" id="LQYI01000077">
    <property type="protein sequence ID" value="KYC66749.1"/>
    <property type="molecule type" value="Genomic_DNA"/>
</dbReference>
<evidence type="ECO:0000313" key="2">
    <source>
        <dbReference type="Proteomes" id="UP000075304"/>
    </source>
</evidence>
<gene>
    <name evidence="1" type="ORF">B4099_2492</name>
</gene>
<evidence type="ECO:0000313" key="1">
    <source>
        <dbReference type="EMBL" id="KYC66749.1"/>
    </source>
</evidence>
<comment type="caution">
    <text evidence="1">The sequence shown here is derived from an EMBL/GenBank/DDBJ whole genome shotgun (WGS) entry which is preliminary data.</text>
</comment>
<dbReference type="Proteomes" id="UP000075304">
    <property type="component" value="Unassembled WGS sequence"/>
</dbReference>
<reference evidence="1 2" key="1">
    <citation type="submission" date="2016-01" db="EMBL/GenBank/DDBJ databases">
        <title>Genome Sequences of Twelve Sporeforming Bacillus Species Isolated from Foods.</title>
        <authorList>
            <person name="Berendsen E.M."/>
            <person name="Wells-Bennik M.H."/>
            <person name="Krawcyk A.O."/>
            <person name="De Jong A."/>
            <person name="Holsappel S."/>
            <person name="Eijlander R.T."/>
            <person name="Kuipers O.P."/>
        </authorList>
    </citation>
    <scope>NUCLEOTIDE SEQUENCE [LARGE SCALE GENOMIC DNA]</scope>
    <source>
        <strain evidence="1 2">B4099</strain>
    </source>
</reference>
<name>A0A150KAV4_HEYCO</name>
<protein>
    <submittedName>
        <fullName evidence="1">Uncharacterized protein</fullName>
    </submittedName>
</protein>
<organism evidence="1 2">
    <name type="scientific">Heyndrickxia coagulans</name>
    <name type="common">Weizmannia coagulans</name>
    <dbReference type="NCBI Taxonomy" id="1398"/>
    <lineage>
        <taxon>Bacteria</taxon>
        <taxon>Bacillati</taxon>
        <taxon>Bacillota</taxon>
        <taxon>Bacilli</taxon>
        <taxon>Bacillales</taxon>
        <taxon>Bacillaceae</taxon>
        <taxon>Heyndrickxia</taxon>
    </lineage>
</organism>
<sequence length="37" mass="4071">MPNMILGKALRTFNMRMAGAGCVNKRYPRSSDSVPSI</sequence>